<evidence type="ECO:0000313" key="3">
    <source>
        <dbReference type="Proteomes" id="UP001392437"/>
    </source>
</evidence>
<feature type="region of interest" description="Disordered" evidence="1">
    <location>
        <begin position="54"/>
        <end position="77"/>
    </location>
</feature>
<gene>
    <name evidence="2" type="ORF">PG999_002425</name>
</gene>
<name>A0AAW0R8B2_9PEZI</name>
<dbReference type="AlphaFoldDB" id="A0AAW0R8B2"/>
<reference evidence="2 3" key="1">
    <citation type="submission" date="2023-01" db="EMBL/GenBank/DDBJ databases">
        <title>Analysis of 21 Apiospora genomes using comparative genomics revels a genus with tremendous synthesis potential of carbohydrate active enzymes and secondary metabolites.</title>
        <authorList>
            <person name="Sorensen T."/>
        </authorList>
    </citation>
    <scope>NUCLEOTIDE SEQUENCE [LARGE SCALE GENOMIC DNA]</scope>
    <source>
        <strain evidence="2 3">CBS 117206</strain>
    </source>
</reference>
<evidence type="ECO:0000313" key="2">
    <source>
        <dbReference type="EMBL" id="KAK8130045.1"/>
    </source>
</evidence>
<organism evidence="2 3">
    <name type="scientific">Apiospora kogelbergensis</name>
    <dbReference type="NCBI Taxonomy" id="1337665"/>
    <lineage>
        <taxon>Eukaryota</taxon>
        <taxon>Fungi</taxon>
        <taxon>Dikarya</taxon>
        <taxon>Ascomycota</taxon>
        <taxon>Pezizomycotina</taxon>
        <taxon>Sordariomycetes</taxon>
        <taxon>Xylariomycetidae</taxon>
        <taxon>Amphisphaeriales</taxon>
        <taxon>Apiosporaceae</taxon>
        <taxon>Apiospora</taxon>
    </lineage>
</organism>
<dbReference type="Proteomes" id="UP001392437">
    <property type="component" value="Unassembled WGS sequence"/>
</dbReference>
<evidence type="ECO:0000256" key="1">
    <source>
        <dbReference type="SAM" id="MobiDB-lite"/>
    </source>
</evidence>
<proteinExistence type="predicted"/>
<dbReference type="EMBL" id="JAQQWP010000002">
    <property type="protein sequence ID" value="KAK8130045.1"/>
    <property type="molecule type" value="Genomic_DNA"/>
</dbReference>
<protein>
    <submittedName>
        <fullName evidence="2">Uncharacterized protein</fullName>
    </submittedName>
</protein>
<keyword evidence="3" id="KW-1185">Reference proteome</keyword>
<accession>A0AAW0R8B2</accession>
<sequence length="122" mass="13591">MASLARCDRLEWRKKVAGQWGRRLGKVSGRKKDASVQMAHPKLFITRAHFQFFPPKSRSSRQKKRTREGEKNWGAPEVKRPGGWTVRAIDGKVGWIYLFAPANELAVSKIAVGAFGVGLATG</sequence>
<comment type="caution">
    <text evidence="2">The sequence shown here is derived from an EMBL/GenBank/DDBJ whole genome shotgun (WGS) entry which is preliminary data.</text>
</comment>